<evidence type="ECO:0000313" key="1">
    <source>
        <dbReference type="EMBL" id="ELP83754.1"/>
    </source>
</evidence>
<accession>A0A0A1TUM6</accession>
<dbReference type="RefSeq" id="XP_004183100.1">
    <property type="nucleotide sequence ID" value="XM_004183052.1"/>
</dbReference>
<gene>
    <name evidence="1" type="ORF">EIN_469680</name>
</gene>
<dbReference type="GeneID" id="14882742"/>
<evidence type="ECO:0000313" key="2">
    <source>
        <dbReference type="Proteomes" id="UP000014680"/>
    </source>
</evidence>
<dbReference type="KEGG" id="eiv:EIN_469680"/>
<name>A0A0A1TUM6_ENTIV</name>
<dbReference type="OrthoDB" id="28448at2759"/>
<dbReference type="EMBL" id="KB207240">
    <property type="protein sequence ID" value="ELP83754.1"/>
    <property type="molecule type" value="Genomic_DNA"/>
</dbReference>
<dbReference type="AlphaFoldDB" id="A0A0A1TUM6"/>
<protein>
    <submittedName>
        <fullName evidence="1">Uncharacterized protein</fullName>
    </submittedName>
</protein>
<dbReference type="Proteomes" id="UP000014680">
    <property type="component" value="Unassembled WGS sequence"/>
</dbReference>
<dbReference type="VEuPathDB" id="AmoebaDB:EIN_469680"/>
<reference evidence="1 2" key="1">
    <citation type="submission" date="2012-10" db="EMBL/GenBank/DDBJ databases">
        <authorList>
            <person name="Zafar N."/>
            <person name="Inman J."/>
            <person name="Hall N."/>
            <person name="Lorenzi H."/>
            <person name="Caler E."/>
        </authorList>
    </citation>
    <scope>NUCLEOTIDE SEQUENCE [LARGE SCALE GENOMIC DNA]</scope>
    <source>
        <strain evidence="1 2">IP1</strain>
    </source>
</reference>
<organism evidence="1 2">
    <name type="scientific">Entamoeba invadens IP1</name>
    <dbReference type="NCBI Taxonomy" id="370355"/>
    <lineage>
        <taxon>Eukaryota</taxon>
        <taxon>Amoebozoa</taxon>
        <taxon>Evosea</taxon>
        <taxon>Archamoebae</taxon>
        <taxon>Mastigamoebida</taxon>
        <taxon>Entamoebidae</taxon>
        <taxon>Entamoeba</taxon>
    </lineage>
</organism>
<proteinExistence type="predicted"/>
<keyword evidence="2" id="KW-1185">Reference proteome</keyword>
<sequence length="150" mass="17918">MAETKEVSSQLNDKRFMHRGEEDHVDATSFDVSYVTILHELQKTFQWKRVYGNRKALYKEEKAEKFLDTETDEEKQLNALYNNESHIDSLKTPEQIAKRRKLLEKRREQNRPKIDVKEKRAFPDAIRIDEPTKLERLKAAQKHKDHILDL</sequence>